<evidence type="ECO:0000313" key="1">
    <source>
        <dbReference type="EMBL" id="KAJ3173906.1"/>
    </source>
</evidence>
<keyword evidence="2" id="KW-1185">Reference proteome</keyword>
<reference evidence="1" key="1">
    <citation type="submission" date="2020-05" db="EMBL/GenBank/DDBJ databases">
        <title>Phylogenomic resolution of chytrid fungi.</title>
        <authorList>
            <person name="Stajich J.E."/>
            <person name="Amses K."/>
            <person name="Simmons R."/>
            <person name="Seto K."/>
            <person name="Myers J."/>
            <person name="Bonds A."/>
            <person name="Quandt C.A."/>
            <person name="Barry K."/>
            <person name="Liu P."/>
            <person name="Grigoriev I."/>
            <person name="Longcore J.E."/>
            <person name="James T.Y."/>
        </authorList>
    </citation>
    <scope>NUCLEOTIDE SEQUENCE</scope>
    <source>
        <strain evidence="1">JEL0379</strain>
    </source>
</reference>
<accession>A0AAD5TE54</accession>
<comment type="caution">
    <text evidence="1">The sequence shown here is derived from an EMBL/GenBank/DDBJ whole genome shotgun (WGS) entry which is preliminary data.</text>
</comment>
<sequence length="549" mass="61429">MKSGADHATALLRAPRNEFRPDAWSKELHKLAVNAITDVKSARAPSLEAAVAGAQTCWQVLVNLDLLNLADHGECYLEIAIQHQTNDCIEHLLRKGVRSDTALLTILDRDPPDMVLFERLFNNPSFYTERSWSITVEGLTRPPLEAANRSEAVALLISRPLLGAPTAELVMGLAFLSKAHNGHPACSLLPQVVAGSGKEEIRRLAIQSWSSAIQCWKDHGDNSMSDFMRQLDGTLFLQESYGIDAFEEELFLSLATCGGRMRSRGGECSAEDVEAVHRGMFHDIDEHGHSAFAERLLLGMRDRFTPIQLSDDDDDDDDDRSYYDRSGDDRYMRHCFLKLLKTYPIRIKDRQNFLLALVSIEQTQRLENEPDFLYDLFWKEGIAVSTSEAYAHDILFMSPLGKFEVPLSPQLLVSACVASGQSFLWILLHSGVKLPDSNYSGTLDEMTATIQKAASRGLAWIAGAFELVAEPLCVDTSLLNAHISEFVGHCLMTYRLRIGRYFNNLNPHVSRNYSRPSLQPLADVAARCGWHEVAEYCLELDRSALPPPY</sequence>
<evidence type="ECO:0000313" key="2">
    <source>
        <dbReference type="Proteomes" id="UP001212152"/>
    </source>
</evidence>
<gene>
    <name evidence="1" type="ORF">HDU87_007316</name>
</gene>
<dbReference type="Proteomes" id="UP001212152">
    <property type="component" value="Unassembled WGS sequence"/>
</dbReference>
<dbReference type="AlphaFoldDB" id="A0AAD5TE54"/>
<protein>
    <submittedName>
        <fullName evidence="1">Uncharacterized protein</fullName>
    </submittedName>
</protein>
<proteinExistence type="predicted"/>
<name>A0AAD5TE54_9FUNG</name>
<organism evidence="1 2">
    <name type="scientific">Geranomyces variabilis</name>
    <dbReference type="NCBI Taxonomy" id="109894"/>
    <lineage>
        <taxon>Eukaryota</taxon>
        <taxon>Fungi</taxon>
        <taxon>Fungi incertae sedis</taxon>
        <taxon>Chytridiomycota</taxon>
        <taxon>Chytridiomycota incertae sedis</taxon>
        <taxon>Chytridiomycetes</taxon>
        <taxon>Spizellomycetales</taxon>
        <taxon>Powellomycetaceae</taxon>
        <taxon>Geranomyces</taxon>
    </lineage>
</organism>
<dbReference type="EMBL" id="JADGJQ010000068">
    <property type="protein sequence ID" value="KAJ3173906.1"/>
    <property type="molecule type" value="Genomic_DNA"/>
</dbReference>